<dbReference type="InterPro" id="IPR036188">
    <property type="entry name" value="FAD/NAD-bd_sf"/>
</dbReference>
<comment type="caution">
    <text evidence="2">The sequence shown here is derived from an EMBL/GenBank/DDBJ whole genome shotgun (WGS) entry which is preliminary data.</text>
</comment>
<dbReference type="GO" id="GO:0004497">
    <property type="term" value="F:monooxygenase activity"/>
    <property type="evidence" value="ECO:0007669"/>
    <property type="project" value="TreeGrafter"/>
</dbReference>
<dbReference type="InterPro" id="IPR050982">
    <property type="entry name" value="Auxin_biosynth/cation_transpt"/>
</dbReference>
<protein>
    <recommendedName>
        <fullName evidence="4">Flavin-containing monooxygenase</fullName>
    </recommendedName>
</protein>
<dbReference type="GO" id="GO:0050660">
    <property type="term" value="F:flavin adenine dinucleotide binding"/>
    <property type="evidence" value="ECO:0007669"/>
    <property type="project" value="TreeGrafter"/>
</dbReference>
<dbReference type="PANTHER" id="PTHR43539">
    <property type="entry name" value="FLAVIN-BINDING MONOOXYGENASE-LIKE PROTEIN (AFU_ORTHOLOGUE AFUA_4G09220)"/>
    <property type="match status" value="1"/>
</dbReference>
<organism evidence="2 3">
    <name type="scientific">Filobasidium floriforme</name>
    <dbReference type="NCBI Taxonomy" id="5210"/>
    <lineage>
        <taxon>Eukaryota</taxon>
        <taxon>Fungi</taxon>
        <taxon>Dikarya</taxon>
        <taxon>Basidiomycota</taxon>
        <taxon>Agaricomycotina</taxon>
        <taxon>Tremellomycetes</taxon>
        <taxon>Filobasidiales</taxon>
        <taxon>Filobasidiaceae</taxon>
        <taxon>Filobasidium</taxon>
    </lineage>
</organism>
<evidence type="ECO:0000313" key="3">
    <source>
        <dbReference type="Proteomes" id="UP000812966"/>
    </source>
</evidence>
<keyword evidence="3" id="KW-1185">Reference proteome</keyword>
<dbReference type="Gene3D" id="3.50.50.60">
    <property type="entry name" value="FAD/NAD(P)-binding domain"/>
    <property type="match status" value="2"/>
</dbReference>
<evidence type="ECO:0008006" key="4">
    <source>
        <dbReference type="Google" id="ProtNLM"/>
    </source>
</evidence>
<dbReference type="Proteomes" id="UP000812966">
    <property type="component" value="Unassembled WGS sequence"/>
</dbReference>
<evidence type="ECO:0000256" key="1">
    <source>
        <dbReference type="ARBA" id="ARBA00023002"/>
    </source>
</evidence>
<keyword evidence="1" id="KW-0560">Oxidoreductase</keyword>
<name>A0A8K0NLT3_9TREE</name>
<dbReference type="OrthoDB" id="74360at2759"/>
<gene>
    <name evidence="2" type="ORF">FFLO_05066</name>
</gene>
<reference evidence="2" key="1">
    <citation type="submission" date="2020-04" db="EMBL/GenBank/DDBJ databases">
        <title>Analysis of mating type loci in Filobasidium floriforme.</title>
        <authorList>
            <person name="Nowrousian M."/>
        </authorList>
    </citation>
    <scope>NUCLEOTIDE SEQUENCE</scope>
    <source>
        <strain evidence="2">CBS 6242</strain>
    </source>
</reference>
<dbReference type="AlphaFoldDB" id="A0A8K0NLT3"/>
<dbReference type="EMBL" id="JABELV010000119">
    <property type="protein sequence ID" value="KAG7530403.1"/>
    <property type="molecule type" value="Genomic_DNA"/>
</dbReference>
<dbReference type="PRINTS" id="PR00411">
    <property type="entry name" value="PNDRDTASEI"/>
</dbReference>
<sequence length="651" mass="73130">MSPVAIHTQEPLFPTDPTAKLKADARVSKQNRHNDTLPLPIYPEPVARDYMYKFKYNHPLPTHGAGAVEIPEATNPRDVAQEIVSQLSQALTSGDAEQFSGLFMEHGVWRDRALFTWEYRSFNFRQAIHKAASDLLPTTPVHKVTLIEPYAKVERPYGDMSFIQAHISLETELAGGTALVNIIKTEEGYKIWTLTSTMESLHGFPEVPERDGHMTGPHAWDKQREIDLELQGVEPEVLIIGGGQNGLMLAARLQALGVKCLIIERNKRIGDNWRGRYEALSLHLPHWADHFAYMPYPQHWPAYCPAGKLADWFEWYVSALELHVWTSSTVTEAKQLENGEWSIEVERAGKGKRTFRPKQLVMATSLAGVPYSPTIPGRDQFKGTVRHSTEHDSSREWVGKKALVVGTSSSGFDTAYDFARRGVEVTLLQRSPTYIMSLTHSVPRILGAYKPDGKKRPDIEISDRIHHGLPVGPSEEMGRRLGTELTELDMELLQGLEAKGFQTWRGQRSTSTQTLGYTKNGGFYFDAGACEQILNGNIKVEQGYIDHFEEDKVVLNGDREREFDIVVLATGFSNTIDSVRKTLGDDVADRFGPIWGMDEEGELNAAWKTKTGVPNLWLMVGTLQAARYHSRMVALRIKAQLENIAPEPYLA</sequence>
<dbReference type="PANTHER" id="PTHR43539:SF26">
    <property type="entry name" value="MONOOXYGENASE, PUTATIVE-RELATED"/>
    <property type="match status" value="1"/>
</dbReference>
<dbReference type="Pfam" id="PF13738">
    <property type="entry name" value="Pyr_redox_3"/>
    <property type="match status" value="1"/>
</dbReference>
<accession>A0A8K0NLT3</accession>
<dbReference type="SUPFAM" id="SSF51905">
    <property type="entry name" value="FAD/NAD(P)-binding domain"/>
    <property type="match status" value="2"/>
</dbReference>
<evidence type="ECO:0000313" key="2">
    <source>
        <dbReference type="EMBL" id="KAG7530403.1"/>
    </source>
</evidence>
<proteinExistence type="predicted"/>